<dbReference type="InterPro" id="IPR042242">
    <property type="entry name" value="RecO_C"/>
</dbReference>
<evidence type="ECO:0000256" key="4">
    <source>
        <dbReference type="ARBA" id="ARBA00023172"/>
    </source>
</evidence>
<evidence type="ECO:0000256" key="2">
    <source>
        <dbReference type="ARBA" id="ARBA00021310"/>
    </source>
</evidence>
<keyword evidence="4 7" id="KW-0233">DNA recombination</keyword>
<dbReference type="PANTHER" id="PTHR33991:SF1">
    <property type="entry name" value="DNA REPAIR PROTEIN RECO"/>
    <property type="match status" value="1"/>
</dbReference>
<dbReference type="GO" id="GO:0006302">
    <property type="term" value="P:double-strand break repair"/>
    <property type="evidence" value="ECO:0007669"/>
    <property type="project" value="TreeGrafter"/>
</dbReference>
<dbReference type="PANTHER" id="PTHR33991">
    <property type="entry name" value="DNA REPAIR PROTEIN RECO"/>
    <property type="match status" value="1"/>
</dbReference>
<dbReference type="SUPFAM" id="SSF57863">
    <property type="entry name" value="ArfGap/RecO-like zinc finger"/>
    <property type="match status" value="1"/>
</dbReference>
<comment type="similarity">
    <text evidence="1 7">Belongs to the RecO family.</text>
</comment>
<dbReference type="Gene3D" id="2.40.50.140">
    <property type="entry name" value="Nucleic acid-binding proteins"/>
    <property type="match status" value="1"/>
</dbReference>
<proteinExistence type="inferred from homology"/>
<dbReference type="HAMAP" id="MF_00201">
    <property type="entry name" value="RecO"/>
    <property type="match status" value="1"/>
</dbReference>
<evidence type="ECO:0000256" key="3">
    <source>
        <dbReference type="ARBA" id="ARBA00022763"/>
    </source>
</evidence>
<reference evidence="9 10" key="1">
    <citation type="journal article" date="2016" name="Nat. Commun.">
        <title>Thousands of microbial genomes shed light on interconnected biogeochemical processes in an aquifer system.</title>
        <authorList>
            <person name="Anantharaman K."/>
            <person name="Brown C.T."/>
            <person name="Hug L.A."/>
            <person name="Sharon I."/>
            <person name="Castelle C.J."/>
            <person name="Probst A.J."/>
            <person name="Thomas B.C."/>
            <person name="Singh A."/>
            <person name="Wilkins M.J."/>
            <person name="Karaoz U."/>
            <person name="Brodie E.L."/>
            <person name="Williams K.H."/>
            <person name="Hubbard S.S."/>
            <person name="Banfield J.F."/>
        </authorList>
    </citation>
    <scope>NUCLEOTIDE SEQUENCE [LARGE SCALE GENOMIC DNA]</scope>
</reference>
<protein>
    <recommendedName>
        <fullName evidence="2 7">DNA repair protein RecO</fullName>
    </recommendedName>
    <alternativeName>
        <fullName evidence="6 7">Recombination protein O</fullName>
    </alternativeName>
</protein>
<dbReference type="InterPro" id="IPR012340">
    <property type="entry name" value="NA-bd_OB-fold"/>
</dbReference>
<evidence type="ECO:0000259" key="8">
    <source>
        <dbReference type="Pfam" id="PF11967"/>
    </source>
</evidence>
<sequence>MAIHYRTQGIILKKREVGEADRIFTCFTRDFGKVSLAAPGERKITSKLRGGLEVLCLSEIEFVEGRRSTVIEASLVNGYQLLKTDLARMRAALRVAETLHAFLKGQAQDEKVWKLLKETLDTLNDPAVLPQTWSPLYYYFFWNLVSLLGFKPEPRNIPKEISSVVSAALEQPLKQFMETHSSFSQESSLASFARAHFLAITKGIQ</sequence>
<evidence type="ECO:0000256" key="6">
    <source>
        <dbReference type="ARBA" id="ARBA00033409"/>
    </source>
</evidence>
<dbReference type="Proteomes" id="UP000176917">
    <property type="component" value="Unassembled WGS sequence"/>
</dbReference>
<organism evidence="9 10">
    <name type="scientific">Candidatus Wildermuthbacteria bacterium RIFCSPLOWO2_01_FULL_48_16</name>
    <dbReference type="NCBI Taxonomy" id="1802461"/>
    <lineage>
        <taxon>Bacteria</taxon>
        <taxon>Candidatus Wildermuthiibacteriota</taxon>
    </lineage>
</organism>
<keyword evidence="3 7" id="KW-0227">DNA damage</keyword>
<name>A0A1G2RJL5_9BACT</name>
<dbReference type="InterPro" id="IPR037278">
    <property type="entry name" value="ARFGAP/RecO"/>
</dbReference>
<dbReference type="GO" id="GO:0006310">
    <property type="term" value="P:DNA recombination"/>
    <property type="evidence" value="ECO:0007669"/>
    <property type="project" value="UniProtKB-UniRule"/>
</dbReference>
<dbReference type="Pfam" id="PF11967">
    <property type="entry name" value="RecO_N"/>
    <property type="match status" value="1"/>
</dbReference>
<keyword evidence="5 7" id="KW-0234">DNA repair</keyword>
<dbReference type="AlphaFoldDB" id="A0A1G2RJL5"/>
<dbReference type="Pfam" id="PF02565">
    <property type="entry name" value="RecO_C"/>
    <property type="match status" value="1"/>
</dbReference>
<evidence type="ECO:0000256" key="7">
    <source>
        <dbReference type="HAMAP-Rule" id="MF_00201"/>
    </source>
</evidence>
<accession>A0A1G2RJL5</accession>
<dbReference type="InterPro" id="IPR003717">
    <property type="entry name" value="RecO"/>
</dbReference>
<gene>
    <name evidence="7" type="primary">recO</name>
    <name evidence="9" type="ORF">A3B24_01310</name>
</gene>
<feature type="domain" description="DNA replication/recombination mediator RecO N-terminal" evidence="8">
    <location>
        <begin position="2"/>
        <end position="77"/>
    </location>
</feature>
<dbReference type="SUPFAM" id="SSF50249">
    <property type="entry name" value="Nucleic acid-binding proteins"/>
    <property type="match status" value="1"/>
</dbReference>
<dbReference type="Gene3D" id="1.20.1440.120">
    <property type="entry name" value="Recombination protein O, C-terminal domain"/>
    <property type="match status" value="1"/>
</dbReference>
<evidence type="ECO:0000313" key="9">
    <source>
        <dbReference type="EMBL" id="OHA73035.1"/>
    </source>
</evidence>
<evidence type="ECO:0000313" key="10">
    <source>
        <dbReference type="Proteomes" id="UP000176917"/>
    </source>
</evidence>
<comment type="function">
    <text evidence="7">Involved in DNA repair and RecF pathway recombination.</text>
</comment>
<evidence type="ECO:0000256" key="5">
    <source>
        <dbReference type="ARBA" id="ARBA00023204"/>
    </source>
</evidence>
<dbReference type="NCBIfam" id="TIGR00613">
    <property type="entry name" value="reco"/>
    <property type="match status" value="1"/>
</dbReference>
<comment type="caution">
    <text evidence="9">The sequence shown here is derived from an EMBL/GenBank/DDBJ whole genome shotgun (WGS) entry which is preliminary data.</text>
</comment>
<dbReference type="GO" id="GO:0043590">
    <property type="term" value="C:bacterial nucleoid"/>
    <property type="evidence" value="ECO:0007669"/>
    <property type="project" value="TreeGrafter"/>
</dbReference>
<dbReference type="EMBL" id="MHUG01000016">
    <property type="protein sequence ID" value="OHA73035.1"/>
    <property type="molecule type" value="Genomic_DNA"/>
</dbReference>
<evidence type="ECO:0000256" key="1">
    <source>
        <dbReference type="ARBA" id="ARBA00007452"/>
    </source>
</evidence>
<dbReference type="InterPro" id="IPR022572">
    <property type="entry name" value="DNA_rep/recomb_RecO_N"/>
</dbReference>
<dbReference type="STRING" id="1802461.A3B24_01310"/>